<keyword evidence="3 6" id="KW-0342">GTP-binding</keyword>
<proteinExistence type="inferred from homology"/>
<dbReference type="PANTHER" id="PTHR47981:SF39">
    <property type="entry name" value="RAS-RELATED PROTEIN RAB"/>
    <property type="match status" value="1"/>
</dbReference>
<dbReference type="Proteomes" id="UP000694941">
    <property type="component" value="Unplaced"/>
</dbReference>
<dbReference type="SMART" id="SM00173">
    <property type="entry name" value="RAS"/>
    <property type="match status" value="1"/>
</dbReference>
<dbReference type="RefSeq" id="XP_022246795.1">
    <property type="nucleotide sequence ID" value="XM_022391087.1"/>
</dbReference>
<protein>
    <recommendedName>
        <fullName evidence="6">Ras-related protein Rab</fullName>
    </recommendedName>
</protein>
<evidence type="ECO:0000256" key="6">
    <source>
        <dbReference type="RuleBase" id="RU367128"/>
    </source>
</evidence>
<organism evidence="7 8">
    <name type="scientific">Limulus polyphemus</name>
    <name type="common">Atlantic horseshoe crab</name>
    <dbReference type="NCBI Taxonomy" id="6850"/>
    <lineage>
        <taxon>Eukaryota</taxon>
        <taxon>Metazoa</taxon>
        <taxon>Ecdysozoa</taxon>
        <taxon>Arthropoda</taxon>
        <taxon>Chelicerata</taxon>
        <taxon>Merostomata</taxon>
        <taxon>Xiphosura</taxon>
        <taxon>Limulidae</taxon>
        <taxon>Limulus</taxon>
    </lineage>
</organism>
<dbReference type="InterPro" id="IPR005225">
    <property type="entry name" value="Small_GTP-bd"/>
</dbReference>
<evidence type="ECO:0000256" key="4">
    <source>
        <dbReference type="ARBA" id="ARBA00023288"/>
    </source>
</evidence>
<evidence type="ECO:0000313" key="8">
    <source>
        <dbReference type="RefSeq" id="XP_022246795.1"/>
    </source>
</evidence>
<sequence>MAPNRMNQPAQVNNTAERREHLYKILVIGELGTGKTSIIKRYVHQFFSQHYRATIGVDFALKVLNWDSNTLIRLQLWDIAGQERFGNMTRVYYKEAVGAFIVFDVTRTATFDAVMKWKNDLDNKVHLLNGSVVPCVLLANKCDMPKEGVVNNPALMDQFCQDNGFIGWFLTSAKNNVNIEDAARFLVSKVFILTNQKSLIAEESLSNNIVLEHYQNSHHISKDRKCC</sequence>
<dbReference type="InterPro" id="IPR001806">
    <property type="entry name" value="Small_GTPase"/>
</dbReference>
<dbReference type="PRINTS" id="PR00449">
    <property type="entry name" value="RASTRNSFRMNG"/>
</dbReference>
<keyword evidence="5 6" id="KW-0636">Prenylation</keyword>
<gene>
    <name evidence="8" type="primary">LOC106463546</name>
</gene>
<keyword evidence="2 6" id="KW-0547">Nucleotide-binding</keyword>
<dbReference type="PROSITE" id="PS51419">
    <property type="entry name" value="RAB"/>
    <property type="match status" value="1"/>
</dbReference>
<comment type="subcellular location">
    <subcellularLocation>
        <location evidence="6">Membrane</location>
        <topology evidence="6">Lipid-anchor</topology>
    </subcellularLocation>
</comment>
<evidence type="ECO:0000256" key="1">
    <source>
        <dbReference type="ARBA" id="ARBA00006270"/>
    </source>
</evidence>
<dbReference type="PANTHER" id="PTHR47981">
    <property type="entry name" value="RAB FAMILY"/>
    <property type="match status" value="1"/>
</dbReference>
<evidence type="ECO:0000313" key="7">
    <source>
        <dbReference type="Proteomes" id="UP000694941"/>
    </source>
</evidence>
<evidence type="ECO:0000256" key="5">
    <source>
        <dbReference type="ARBA" id="ARBA00023289"/>
    </source>
</evidence>
<dbReference type="PROSITE" id="PS51421">
    <property type="entry name" value="RAS"/>
    <property type="match status" value="1"/>
</dbReference>
<keyword evidence="6" id="KW-0472">Membrane</keyword>
<dbReference type="InterPro" id="IPR030697">
    <property type="entry name" value="Rab29/Rab38/Rab32"/>
</dbReference>
<dbReference type="NCBIfam" id="TIGR00231">
    <property type="entry name" value="small_GTP"/>
    <property type="match status" value="1"/>
</dbReference>
<dbReference type="CDD" id="cd04107">
    <property type="entry name" value="Rab32_Rab38"/>
    <property type="match status" value="1"/>
</dbReference>
<evidence type="ECO:0000256" key="3">
    <source>
        <dbReference type="ARBA" id="ARBA00023134"/>
    </source>
</evidence>
<comment type="similarity">
    <text evidence="1 6">Belongs to the small GTPase superfamily. Rab family.</text>
</comment>
<dbReference type="SMART" id="SM00176">
    <property type="entry name" value="RAN"/>
    <property type="match status" value="1"/>
</dbReference>
<name>A0ABM1ST39_LIMPO</name>
<dbReference type="InterPro" id="IPR027417">
    <property type="entry name" value="P-loop_NTPase"/>
</dbReference>
<accession>A0ABM1ST39</accession>
<dbReference type="SUPFAM" id="SSF52540">
    <property type="entry name" value="P-loop containing nucleoside triphosphate hydrolases"/>
    <property type="match status" value="1"/>
</dbReference>
<dbReference type="Pfam" id="PF00071">
    <property type="entry name" value="Ras"/>
    <property type="match status" value="1"/>
</dbReference>
<dbReference type="SMART" id="SM00175">
    <property type="entry name" value="RAB"/>
    <property type="match status" value="1"/>
</dbReference>
<dbReference type="Gene3D" id="3.40.50.300">
    <property type="entry name" value="P-loop containing nucleotide triphosphate hydrolases"/>
    <property type="match status" value="1"/>
</dbReference>
<reference evidence="8" key="1">
    <citation type="submission" date="2025-08" db="UniProtKB">
        <authorList>
            <consortium name="RefSeq"/>
        </authorList>
    </citation>
    <scope>IDENTIFICATION</scope>
    <source>
        <tissue evidence="8">Muscle</tissue>
    </source>
</reference>
<keyword evidence="4 6" id="KW-0449">Lipoprotein</keyword>
<dbReference type="GeneID" id="106463546"/>
<dbReference type="SMART" id="SM00174">
    <property type="entry name" value="RHO"/>
    <property type="match status" value="1"/>
</dbReference>
<keyword evidence="7" id="KW-1185">Reference proteome</keyword>
<evidence type="ECO:0000256" key="2">
    <source>
        <dbReference type="ARBA" id="ARBA00022741"/>
    </source>
</evidence>
<comment type="function">
    <text evidence="6">The small GTPases Rab are key regulators in vesicle trafficking.</text>
</comment>